<feature type="domain" description="Protein kinase" evidence="9">
    <location>
        <begin position="78"/>
        <end position="336"/>
    </location>
</feature>
<sequence>MEQLPSELVPLSMLQHGSSQQELFNLSLDNIRRALFGFKNDDAGDGSDAGDSHGNGNDEVGDDVVEIDESLLIDSSEVWVGRMIGEGRHSFVYEGLYDSKSVAVKIIRPYGESMTYQDYKERFKREVMLLSRATHQNIVKFVGASVQPLMMIVTELMRDGNLQKHLSSIRPQVLDLKLSIGFALDIAGAMEYLHANNIIHRDLKPSNLLLTEDKKHLKLADFGLAREEVTAEMTGEMGTYRWMAPELYSIEPCPRGTRRHYDHKADVFSFSLILWELLTNETPFHGRTTILAAYDACRNIRPSLESIPQEIVPLLESCWAQDPRLRPEFTEVTGFLLGVLDKLASKAEAEAAAEAEAEEEAEAEAKAEAELAKEAAEDKGPEDNEQVMIVAKPKEGHKRKKSSFLPSVRGCFYYACTCKAAK</sequence>
<evidence type="ECO:0000256" key="3">
    <source>
        <dbReference type="ARBA" id="ARBA00022741"/>
    </source>
</evidence>
<gene>
    <name evidence="10" type="ORF">ACJRO7_030814</name>
</gene>
<feature type="region of interest" description="Disordered" evidence="8">
    <location>
        <begin position="354"/>
        <end position="402"/>
    </location>
</feature>
<keyword evidence="5 6" id="KW-0067">ATP-binding</keyword>
<accession>A0ABD3JG80</accession>
<name>A0ABD3JG80_EUCGL</name>
<evidence type="ECO:0000313" key="10">
    <source>
        <dbReference type="EMBL" id="KAL3725838.1"/>
    </source>
</evidence>
<dbReference type="PROSITE" id="PS00108">
    <property type="entry name" value="PROTEIN_KINASE_ST"/>
    <property type="match status" value="1"/>
</dbReference>
<dbReference type="AlphaFoldDB" id="A0ABD3JG80"/>
<dbReference type="InterPro" id="IPR000719">
    <property type="entry name" value="Prot_kinase_dom"/>
</dbReference>
<organism evidence="10 11">
    <name type="scientific">Eucalyptus globulus</name>
    <name type="common">Tasmanian blue gum</name>
    <dbReference type="NCBI Taxonomy" id="34317"/>
    <lineage>
        <taxon>Eukaryota</taxon>
        <taxon>Viridiplantae</taxon>
        <taxon>Streptophyta</taxon>
        <taxon>Embryophyta</taxon>
        <taxon>Tracheophyta</taxon>
        <taxon>Spermatophyta</taxon>
        <taxon>Magnoliopsida</taxon>
        <taxon>eudicotyledons</taxon>
        <taxon>Gunneridae</taxon>
        <taxon>Pentapetalae</taxon>
        <taxon>rosids</taxon>
        <taxon>malvids</taxon>
        <taxon>Myrtales</taxon>
        <taxon>Myrtaceae</taxon>
        <taxon>Myrtoideae</taxon>
        <taxon>Eucalypteae</taxon>
        <taxon>Eucalyptus</taxon>
    </lineage>
</organism>
<dbReference type="PRINTS" id="PR00109">
    <property type="entry name" value="TYRKINASE"/>
</dbReference>
<dbReference type="PANTHER" id="PTHR44329">
    <property type="entry name" value="SERINE/THREONINE-PROTEIN KINASE TNNI3K-RELATED"/>
    <property type="match status" value="1"/>
</dbReference>
<dbReference type="SMART" id="SM00220">
    <property type="entry name" value="S_TKc"/>
    <property type="match status" value="1"/>
</dbReference>
<dbReference type="CDD" id="cd13999">
    <property type="entry name" value="STKc_MAP3K-like"/>
    <property type="match status" value="1"/>
</dbReference>
<dbReference type="InterPro" id="IPR008271">
    <property type="entry name" value="Ser/Thr_kinase_AS"/>
</dbReference>
<evidence type="ECO:0000256" key="2">
    <source>
        <dbReference type="ARBA" id="ARBA00022679"/>
    </source>
</evidence>
<evidence type="ECO:0000256" key="8">
    <source>
        <dbReference type="SAM" id="MobiDB-lite"/>
    </source>
</evidence>
<protein>
    <recommendedName>
        <fullName evidence="9">Protein kinase domain-containing protein</fullName>
    </recommendedName>
</protein>
<comment type="caution">
    <text evidence="10">The sequence shown here is derived from an EMBL/GenBank/DDBJ whole genome shotgun (WGS) entry which is preliminary data.</text>
</comment>
<feature type="binding site" evidence="6">
    <location>
        <position position="105"/>
    </location>
    <ligand>
        <name>ATP</name>
        <dbReference type="ChEBI" id="CHEBI:30616"/>
    </ligand>
</feature>
<evidence type="ECO:0000259" key="9">
    <source>
        <dbReference type="PROSITE" id="PS50011"/>
    </source>
</evidence>
<dbReference type="InterPro" id="IPR011009">
    <property type="entry name" value="Kinase-like_dom_sf"/>
</dbReference>
<evidence type="ECO:0000256" key="4">
    <source>
        <dbReference type="ARBA" id="ARBA00022777"/>
    </source>
</evidence>
<keyword evidence="3 6" id="KW-0547">Nucleotide-binding</keyword>
<dbReference type="Proteomes" id="UP001634007">
    <property type="component" value="Unassembled WGS sequence"/>
</dbReference>
<keyword evidence="11" id="KW-1185">Reference proteome</keyword>
<dbReference type="GO" id="GO:0005524">
    <property type="term" value="F:ATP binding"/>
    <property type="evidence" value="ECO:0007669"/>
    <property type="project" value="UniProtKB-UniRule"/>
</dbReference>
<feature type="compositionally biased region" description="Basic and acidic residues" evidence="8">
    <location>
        <begin position="363"/>
        <end position="382"/>
    </location>
</feature>
<evidence type="ECO:0000313" key="11">
    <source>
        <dbReference type="Proteomes" id="UP001634007"/>
    </source>
</evidence>
<dbReference type="InterPro" id="IPR051681">
    <property type="entry name" value="Ser/Thr_Kinases-Pseudokinases"/>
</dbReference>
<dbReference type="InterPro" id="IPR001245">
    <property type="entry name" value="Ser-Thr/Tyr_kinase_cat_dom"/>
</dbReference>
<dbReference type="PROSITE" id="PS50011">
    <property type="entry name" value="PROTEIN_KINASE_DOM"/>
    <property type="match status" value="1"/>
</dbReference>
<keyword evidence="2" id="KW-0808">Transferase</keyword>
<evidence type="ECO:0000256" key="6">
    <source>
        <dbReference type="PROSITE-ProRule" id="PRU10141"/>
    </source>
</evidence>
<evidence type="ECO:0000256" key="7">
    <source>
        <dbReference type="RuleBase" id="RU000304"/>
    </source>
</evidence>
<dbReference type="PANTHER" id="PTHR44329:SF84">
    <property type="entry name" value="PROTEIN KINASE LIKE PROTEIN"/>
    <property type="match status" value="1"/>
</dbReference>
<evidence type="ECO:0000256" key="5">
    <source>
        <dbReference type="ARBA" id="ARBA00022840"/>
    </source>
</evidence>
<keyword evidence="4" id="KW-0418">Kinase</keyword>
<evidence type="ECO:0000256" key="1">
    <source>
        <dbReference type="ARBA" id="ARBA00022527"/>
    </source>
</evidence>
<dbReference type="GO" id="GO:0004674">
    <property type="term" value="F:protein serine/threonine kinase activity"/>
    <property type="evidence" value="ECO:0007669"/>
    <property type="project" value="UniProtKB-KW"/>
</dbReference>
<dbReference type="SUPFAM" id="SSF56112">
    <property type="entry name" value="Protein kinase-like (PK-like)"/>
    <property type="match status" value="1"/>
</dbReference>
<proteinExistence type="inferred from homology"/>
<dbReference type="Gene3D" id="1.10.510.10">
    <property type="entry name" value="Transferase(Phosphotransferase) domain 1"/>
    <property type="match status" value="1"/>
</dbReference>
<dbReference type="Gene3D" id="3.30.200.20">
    <property type="entry name" value="Phosphorylase Kinase, domain 1"/>
    <property type="match status" value="1"/>
</dbReference>
<dbReference type="Pfam" id="PF07714">
    <property type="entry name" value="PK_Tyr_Ser-Thr"/>
    <property type="match status" value="1"/>
</dbReference>
<dbReference type="InterPro" id="IPR017441">
    <property type="entry name" value="Protein_kinase_ATP_BS"/>
</dbReference>
<dbReference type="PROSITE" id="PS00107">
    <property type="entry name" value="PROTEIN_KINASE_ATP"/>
    <property type="match status" value="1"/>
</dbReference>
<comment type="similarity">
    <text evidence="7">Belongs to the protein kinase superfamily.</text>
</comment>
<reference evidence="10 11" key="1">
    <citation type="submission" date="2024-11" db="EMBL/GenBank/DDBJ databases">
        <title>Chromosome-level genome assembly of Eucalyptus globulus Labill. provides insights into its genome evolution.</title>
        <authorList>
            <person name="Li X."/>
        </authorList>
    </citation>
    <scope>NUCLEOTIDE SEQUENCE [LARGE SCALE GENOMIC DNA]</scope>
    <source>
        <strain evidence="10">CL2024</strain>
        <tissue evidence="10">Fresh tender leaves</tissue>
    </source>
</reference>
<dbReference type="EMBL" id="JBJKBG010000008">
    <property type="protein sequence ID" value="KAL3725838.1"/>
    <property type="molecule type" value="Genomic_DNA"/>
</dbReference>
<keyword evidence="1 7" id="KW-0723">Serine/threonine-protein kinase</keyword>